<dbReference type="Gene3D" id="2.130.10.10">
    <property type="entry name" value="YVTN repeat-like/Quinoprotein amine dehydrogenase"/>
    <property type="match status" value="2"/>
</dbReference>
<dbReference type="VEuPathDB" id="FungiDB:PMAA_040540"/>
<evidence type="ECO:0000313" key="4">
    <source>
        <dbReference type="EMBL" id="EEA20197.1"/>
    </source>
</evidence>
<name>B6QQ54_TALMQ</name>
<feature type="repeat" description="WD" evidence="3">
    <location>
        <begin position="441"/>
        <end position="475"/>
    </location>
</feature>
<dbReference type="PANTHER" id="PTHR19918">
    <property type="entry name" value="CELL DIVISION CYCLE 20 CDC20 FIZZY -RELATED"/>
    <property type="match status" value="1"/>
</dbReference>
<dbReference type="GO" id="GO:0031145">
    <property type="term" value="P:anaphase-promoting complex-dependent catabolic process"/>
    <property type="evidence" value="ECO:0007669"/>
    <property type="project" value="TreeGrafter"/>
</dbReference>
<organism evidence="4 5">
    <name type="scientific">Talaromyces marneffei (strain ATCC 18224 / CBS 334.59 / QM 7333)</name>
    <name type="common">Penicillium marneffei</name>
    <dbReference type="NCBI Taxonomy" id="441960"/>
    <lineage>
        <taxon>Eukaryota</taxon>
        <taxon>Fungi</taxon>
        <taxon>Dikarya</taxon>
        <taxon>Ascomycota</taxon>
        <taxon>Pezizomycotina</taxon>
        <taxon>Eurotiomycetes</taxon>
        <taxon>Eurotiomycetidae</taxon>
        <taxon>Eurotiales</taxon>
        <taxon>Trichocomaceae</taxon>
        <taxon>Talaromyces</taxon>
        <taxon>Talaromyces sect. Talaromyces</taxon>
    </lineage>
</organism>
<dbReference type="InterPro" id="IPR001680">
    <property type="entry name" value="WD40_rpt"/>
</dbReference>
<dbReference type="PANTHER" id="PTHR19918:SF5">
    <property type="entry name" value="MEIOSIS-SPECIFIC APC_C ACTIVATOR PROTEIN AMA1"/>
    <property type="match status" value="1"/>
</dbReference>
<evidence type="ECO:0000256" key="1">
    <source>
        <dbReference type="ARBA" id="ARBA00022574"/>
    </source>
</evidence>
<dbReference type="PhylomeDB" id="B6QQ54"/>
<sequence length="804" mass="90494">MPSVDSDPSHVSRPSLPNHVSVAKSAVQCRAFSEKFPRPRHRLHLVREQMNPRDRFVPQRSYSGNTVAKHHVRKLPVELAVHEKLLRRQEISEEPFGSRRQQMAVPDVQLYIEDILQAPHMAPHLLDSEVDPRQYSTSRQRVTPRQVSLGAVWNVGGASIVTRGPWLGIANGQTGYSGGKVAAPMYFARYEFNEEDSSFEETEIFRSRLAAAMNMDLAHRQLAISKVATSTKIGICHALPHYEESFPIDWRDCAWKRAIPIIPDTRGRQARGRPPISAMPFCVLFTSPTQDDYYRSGISYCHTSALLAVAELGTIKLWSTMVFKCVAEFSVRWYIEDEVTALAFSSSSGRKSILAAGTECGYIHLWDTPRLRKIFTWRFMTHVTCVAFKPTTTRCLSAIFPGIEVSVEHLAVGDEFGMVWYYAVEVNPLEGLSRVTLLANISAHYTRVCSITWSPDNRYLATSGDDNICLLFEMKQILHNQHSSNTAMESPPRNGIIPRLRLQKGRLNGVFSQFARILGNHSRVILTDPAPNFMSDTSSVSEHSQSVSMGRAEVPESIAYQRVRGGTLDSSGRPQFQGISRLPFRRVASAYYPRRFATYAQTATYVPQGNHIHRFEHSAAIKAVAFAPWQPTLLATGGGITDCTVHFYHAPTGSCLAKIYMWAQVTGLVWSKTHREITVVLGTPQHDYDHPYRVVVFAWPSCEQVTAIPWNIGINAPSYPHLYVPDRALSVISIPNFRNIKFEKGDVDFDPKDECIAIVTPNFVICYRVWRKPHRAFTGSAGIMHSEILEALDGIENPRNEVIR</sequence>
<dbReference type="EMBL" id="DS995904">
    <property type="protein sequence ID" value="EEA20197.1"/>
    <property type="molecule type" value="Genomic_DNA"/>
</dbReference>
<dbReference type="PROSITE" id="PS50082">
    <property type="entry name" value="WD_REPEATS_2"/>
    <property type="match status" value="1"/>
</dbReference>
<dbReference type="InterPro" id="IPR033010">
    <property type="entry name" value="Cdc20/Fizzy"/>
</dbReference>
<dbReference type="STRING" id="441960.B6QQ54"/>
<keyword evidence="2" id="KW-0677">Repeat</keyword>
<protein>
    <submittedName>
        <fullName evidence="4">Cell cycle regulatory protein, putative</fullName>
    </submittedName>
</protein>
<evidence type="ECO:0000256" key="2">
    <source>
        <dbReference type="ARBA" id="ARBA00022737"/>
    </source>
</evidence>
<dbReference type="SUPFAM" id="SSF50978">
    <property type="entry name" value="WD40 repeat-like"/>
    <property type="match status" value="1"/>
</dbReference>
<reference evidence="5" key="1">
    <citation type="journal article" date="2015" name="Genome Announc.">
        <title>Genome sequence of the AIDS-associated pathogen Penicillium marneffei (ATCC18224) and its near taxonomic relative Talaromyces stipitatus (ATCC10500).</title>
        <authorList>
            <person name="Nierman W.C."/>
            <person name="Fedorova-Abrams N.D."/>
            <person name="Andrianopoulos A."/>
        </authorList>
    </citation>
    <scope>NUCLEOTIDE SEQUENCE [LARGE SCALE GENOMIC DNA]</scope>
    <source>
        <strain evidence="5">ATCC 18224 / CBS 334.59 / QM 7333</strain>
    </source>
</reference>
<dbReference type="InterPro" id="IPR036322">
    <property type="entry name" value="WD40_repeat_dom_sf"/>
</dbReference>
<dbReference type="Proteomes" id="UP000001294">
    <property type="component" value="Unassembled WGS sequence"/>
</dbReference>
<gene>
    <name evidence="4" type="ORF">PMAA_040540</name>
</gene>
<keyword evidence="1 3" id="KW-0853">WD repeat</keyword>
<dbReference type="Pfam" id="PF00400">
    <property type="entry name" value="WD40"/>
    <property type="match status" value="1"/>
</dbReference>
<dbReference type="HOGENOM" id="CLU_014831_3_0_1"/>
<accession>B6QQ54</accession>
<dbReference type="GO" id="GO:1905786">
    <property type="term" value="P:positive regulation of anaphase-promoting complex-dependent catabolic process"/>
    <property type="evidence" value="ECO:0007669"/>
    <property type="project" value="TreeGrafter"/>
</dbReference>
<dbReference type="GO" id="GO:0010997">
    <property type="term" value="F:anaphase-promoting complex binding"/>
    <property type="evidence" value="ECO:0007669"/>
    <property type="project" value="InterPro"/>
</dbReference>
<keyword evidence="5" id="KW-1185">Reference proteome</keyword>
<evidence type="ECO:0000256" key="3">
    <source>
        <dbReference type="PROSITE-ProRule" id="PRU00221"/>
    </source>
</evidence>
<dbReference type="InterPro" id="IPR015943">
    <property type="entry name" value="WD40/YVTN_repeat-like_dom_sf"/>
</dbReference>
<evidence type="ECO:0000313" key="5">
    <source>
        <dbReference type="Proteomes" id="UP000001294"/>
    </source>
</evidence>
<proteinExistence type="predicted"/>
<dbReference type="GO" id="GO:0005680">
    <property type="term" value="C:anaphase-promoting complex"/>
    <property type="evidence" value="ECO:0007669"/>
    <property type="project" value="TreeGrafter"/>
</dbReference>
<dbReference type="AlphaFoldDB" id="B6QQ54"/>
<dbReference type="GO" id="GO:1990757">
    <property type="term" value="F:ubiquitin ligase activator activity"/>
    <property type="evidence" value="ECO:0007669"/>
    <property type="project" value="TreeGrafter"/>
</dbReference>
<dbReference type="OrthoDB" id="10263272at2759"/>
<dbReference type="SMART" id="SM00320">
    <property type="entry name" value="WD40"/>
    <property type="match status" value="3"/>
</dbReference>